<dbReference type="Pfam" id="PF00035">
    <property type="entry name" value="dsrm"/>
    <property type="match status" value="1"/>
</dbReference>
<dbReference type="GO" id="GO:0031054">
    <property type="term" value="P:pre-miRNA processing"/>
    <property type="evidence" value="ECO:0007669"/>
    <property type="project" value="InterPro"/>
</dbReference>
<dbReference type="Proteomes" id="UP000274131">
    <property type="component" value="Unassembled WGS sequence"/>
</dbReference>
<dbReference type="OrthoDB" id="67027at2759"/>
<dbReference type="CDD" id="cd19877">
    <property type="entry name" value="DSRM_RNAse_III_meta_like"/>
    <property type="match status" value="1"/>
</dbReference>
<dbReference type="AlphaFoldDB" id="A0A0N4V4V7"/>
<evidence type="ECO:0000313" key="8">
    <source>
        <dbReference type="Proteomes" id="UP000274131"/>
    </source>
</evidence>
<gene>
    <name evidence="7" type="ORF">EVEC_LOCUS4860</name>
</gene>
<dbReference type="InterPro" id="IPR044442">
    <property type="entry name" value="RNAse_III_DSRM__animal"/>
</dbReference>
<dbReference type="STRING" id="51028.A0A0N4V4V7"/>
<sequence>MATFLGALYVDRGFDYCKVFCRVCFFPRLKFFIVSQRWNDPKSQLQQCCLTLRQVDGSEPDIPEYKTIAVEGPTNTRLYKVAVYFRQKRMAVGCGHTMQIAQMHAAENALIEQAHLFPILKSSGKKKTSEESEALRKRKAFVRPTCARRTAQQVGASGQAPPEAESHVEAGKIRSLLDLRAVFGALRYNCTSKTRPFREWSDRISGIKWALSKVLSSAALSERVPEANV</sequence>
<dbReference type="PANTHER" id="PTHR11207:SF0">
    <property type="entry name" value="RIBONUCLEASE 3"/>
    <property type="match status" value="1"/>
</dbReference>
<proteinExistence type="predicted"/>
<accession>A0A0N4V4V7</accession>
<dbReference type="PANTHER" id="PTHR11207">
    <property type="entry name" value="RIBONUCLEASE III"/>
    <property type="match status" value="1"/>
</dbReference>
<keyword evidence="3" id="KW-0378">Hydrolase</keyword>
<keyword evidence="1" id="KW-0540">Nuclease</keyword>
<evidence type="ECO:0000256" key="4">
    <source>
        <dbReference type="ARBA" id="ARBA00022884"/>
    </source>
</evidence>
<dbReference type="PROSITE" id="PS50137">
    <property type="entry name" value="DS_RBD"/>
    <property type="match status" value="1"/>
</dbReference>
<evidence type="ECO:0000256" key="5">
    <source>
        <dbReference type="PROSITE-ProRule" id="PRU00266"/>
    </source>
</evidence>
<dbReference type="GO" id="GO:0004525">
    <property type="term" value="F:ribonuclease III activity"/>
    <property type="evidence" value="ECO:0007669"/>
    <property type="project" value="TreeGrafter"/>
</dbReference>
<dbReference type="FunFam" id="3.30.160.20:FF:000012">
    <property type="entry name" value="Drosha ribonuclease III"/>
    <property type="match status" value="1"/>
</dbReference>
<dbReference type="GO" id="GO:0031053">
    <property type="term" value="P:primary miRNA processing"/>
    <property type="evidence" value="ECO:0007669"/>
    <property type="project" value="TreeGrafter"/>
</dbReference>
<dbReference type="GO" id="GO:0003723">
    <property type="term" value="F:RNA binding"/>
    <property type="evidence" value="ECO:0007669"/>
    <property type="project" value="UniProtKB-UniRule"/>
</dbReference>
<evidence type="ECO:0000259" key="6">
    <source>
        <dbReference type="PROSITE" id="PS50137"/>
    </source>
</evidence>
<reference evidence="9" key="1">
    <citation type="submission" date="2017-02" db="UniProtKB">
        <authorList>
            <consortium name="WormBaseParasite"/>
        </authorList>
    </citation>
    <scope>IDENTIFICATION</scope>
</reference>
<name>A0A0N4V4V7_ENTVE</name>
<dbReference type="InterPro" id="IPR014720">
    <property type="entry name" value="dsRBD_dom"/>
</dbReference>
<dbReference type="Gene3D" id="3.30.160.20">
    <property type="match status" value="1"/>
</dbReference>
<dbReference type="SMART" id="SM00358">
    <property type="entry name" value="DSRM"/>
    <property type="match status" value="1"/>
</dbReference>
<evidence type="ECO:0000313" key="9">
    <source>
        <dbReference type="WBParaSite" id="EVEC_0000520701-mRNA-1"/>
    </source>
</evidence>
<evidence type="ECO:0000313" key="7">
    <source>
        <dbReference type="EMBL" id="VDD90109.1"/>
    </source>
</evidence>
<organism evidence="9">
    <name type="scientific">Enterobius vermicularis</name>
    <name type="common">Human pinworm</name>
    <dbReference type="NCBI Taxonomy" id="51028"/>
    <lineage>
        <taxon>Eukaryota</taxon>
        <taxon>Metazoa</taxon>
        <taxon>Ecdysozoa</taxon>
        <taxon>Nematoda</taxon>
        <taxon>Chromadorea</taxon>
        <taxon>Rhabditida</taxon>
        <taxon>Spirurina</taxon>
        <taxon>Oxyuridomorpha</taxon>
        <taxon>Oxyuroidea</taxon>
        <taxon>Oxyuridae</taxon>
        <taxon>Enterobius</taxon>
    </lineage>
</organism>
<keyword evidence="2" id="KW-0255">Endonuclease</keyword>
<evidence type="ECO:0000256" key="2">
    <source>
        <dbReference type="ARBA" id="ARBA00022759"/>
    </source>
</evidence>
<keyword evidence="4 5" id="KW-0694">RNA-binding</keyword>
<dbReference type="GO" id="GO:0070877">
    <property type="term" value="C:microprocessor complex"/>
    <property type="evidence" value="ECO:0007669"/>
    <property type="project" value="TreeGrafter"/>
</dbReference>
<protein>
    <submittedName>
        <fullName evidence="9">DRBM domain-containing protein</fullName>
    </submittedName>
</protein>
<keyword evidence="8" id="KW-1185">Reference proteome</keyword>
<feature type="domain" description="DRBM" evidence="6">
    <location>
        <begin position="40"/>
        <end position="115"/>
    </location>
</feature>
<reference evidence="7 8" key="2">
    <citation type="submission" date="2018-10" db="EMBL/GenBank/DDBJ databases">
        <authorList>
            <consortium name="Pathogen Informatics"/>
        </authorList>
    </citation>
    <scope>NUCLEOTIDE SEQUENCE [LARGE SCALE GENOMIC DNA]</scope>
</reference>
<dbReference type="SUPFAM" id="SSF54768">
    <property type="entry name" value="dsRNA-binding domain-like"/>
    <property type="match status" value="1"/>
</dbReference>
<dbReference type="EMBL" id="UXUI01007984">
    <property type="protein sequence ID" value="VDD90109.1"/>
    <property type="molecule type" value="Genomic_DNA"/>
</dbReference>
<dbReference type="WBParaSite" id="EVEC_0000520701-mRNA-1">
    <property type="protein sequence ID" value="EVEC_0000520701-mRNA-1"/>
    <property type="gene ID" value="EVEC_0000520701"/>
</dbReference>
<evidence type="ECO:0000256" key="1">
    <source>
        <dbReference type="ARBA" id="ARBA00022722"/>
    </source>
</evidence>
<evidence type="ECO:0000256" key="3">
    <source>
        <dbReference type="ARBA" id="ARBA00022801"/>
    </source>
</evidence>